<keyword evidence="2" id="KW-1185">Reference proteome</keyword>
<dbReference type="AlphaFoldDB" id="A0A2T5BYA2"/>
<dbReference type="CDD" id="cd07067">
    <property type="entry name" value="HP_PGM_like"/>
    <property type="match status" value="1"/>
</dbReference>
<dbReference type="Gene3D" id="3.40.50.1240">
    <property type="entry name" value="Phosphoglycerate mutase-like"/>
    <property type="match status" value="1"/>
</dbReference>
<organism evidence="1 2">
    <name type="scientific">Mangrovibacterium marinum</name>
    <dbReference type="NCBI Taxonomy" id="1639118"/>
    <lineage>
        <taxon>Bacteria</taxon>
        <taxon>Pseudomonadati</taxon>
        <taxon>Bacteroidota</taxon>
        <taxon>Bacteroidia</taxon>
        <taxon>Marinilabiliales</taxon>
        <taxon>Prolixibacteraceae</taxon>
        <taxon>Mangrovibacterium</taxon>
    </lineage>
</organism>
<dbReference type="OrthoDB" id="9810154at2"/>
<reference evidence="1 2" key="1">
    <citation type="submission" date="2018-04" db="EMBL/GenBank/DDBJ databases">
        <title>Genomic Encyclopedia of Archaeal and Bacterial Type Strains, Phase II (KMG-II): from individual species to whole genera.</title>
        <authorList>
            <person name="Goeker M."/>
        </authorList>
    </citation>
    <scope>NUCLEOTIDE SEQUENCE [LARGE SCALE GENOMIC DNA]</scope>
    <source>
        <strain evidence="1 2">DSM 28823</strain>
    </source>
</reference>
<gene>
    <name evidence="1" type="ORF">C8N47_12133</name>
</gene>
<proteinExistence type="predicted"/>
<dbReference type="Proteomes" id="UP000243525">
    <property type="component" value="Unassembled WGS sequence"/>
</dbReference>
<dbReference type="RefSeq" id="WP_107823511.1">
    <property type="nucleotide sequence ID" value="NZ_OY782574.1"/>
</dbReference>
<evidence type="ECO:0000313" key="2">
    <source>
        <dbReference type="Proteomes" id="UP000243525"/>
    </source>
</evidence>
<dbReference type="InterPro" id="IPR013078">
    <property type="entry name" value="His_Pase_superF_clade-1"/>
</dbReference>
<dbReference type="Pfam" id="PF00300">
    <property type="entry name" value="His_Phos_1"/>
    <property type="match status" value="1"/>
</dbReference>
<evidence type="ECO:0000313" key="1">
    <source>
        <dbReference type="EMBL" id="PTN06780.1"/>
    </source>
</evidence>
<protein>
    <submittedName>
        <fullName evidence="1">Phosphohistidine phosphatase</fullName>
    </submittedName>
</protein>
<dbReference type="SUPFAM" id="SSF53254">
    <property type="entry name" value="Phosphoglycerate mutase-like"/>
    <property type="match status" value="1"/>
</dbReference>
<name>A0A2T5BYA2_9BACT</name>
<dbReference type="EMBL" id="QAAD01000021">
    <property type="protein sequence ID" value="PTN06780.1"/>
    <property type="molecule type" value="Genomic_DNA"/>
</dbReference>
<dbReference type="InterPro" id="IPR029033">
    <property type="entry name" value="His_PPase_superfam"/>
</dbReference>
<sequence>MKRVVIVRHAKAVPYGYDDDFNRKLRDSGKEDAALLSEKLKELYVSPDLIIASPAKRAYKTAKIYAETYGYAKENIQKDEDLYDGLTTMDFIDMLHTLPAEMETVFVFGHNPTVHYLVNNLVRFFNSDTPTCSTAVIEFEVDRWNQISSREGKLTMHLKPRNYR</sequence>
<comment type="caution">
    <text evidence="1">The sequence shown here is derived from an EMBL/GenBank/DDBJ whole genome shotgun (WGS) entry which is preliminary data.</text>
</comment>
<accession>A0A2T5BYA2</accession>